<evidence type="ECO:0000313" key="4">
    <source>
        <dbReference type="Proteomes" id="UP000004095"/>
    </source>
</evidence>
<organism evidence="3 4">
    <name type="scientific">Microscilla marina ATCC 23134</name>
    <dbReference type="NCBI Taxonomy" id="313606"/>
    <lineage>
        <taxon>Bacteria</taxon>
        <taxon>Pseudomonadati</taxon>
        <taxon>Bacteroidota</taxon>
        <taxon>Cytophagia</taxon>
        <taxon>Cytophagales</taxon>
        <taxon>Microscillaceae</taxon>
        <taxon>Microscilla</taxon>
    </lineage>
</organism>
<dbReference type="PANTHER" id="PTHR36700:SF1">
    <property type="entry name" value="CRISPR SYSTEM CMR SUBUNIT CMR4"/>
    <property type="match status" value="1"/>
</dbReference>
<dbReference type="InterPro" id="IPR013410">
    <property type="entry name" value="CRISPR-assoc_RAMP_Cmr4"/>
</dbReference>
<dbReference type="NCBIfam" id="TIGR02580">
    <property type="entry name" value="cas_RAMP_Cmr4"/>
    <property type="match status" value="1"/>
</dbReference>
<dbReference type="InterPro" id="IPR005537">
    <property type="entry name" value="RAMP_III_fam"/>
</dbReference>
<evidence type="ECO:0000313" key="3">
    <source>
        <dbReference type="EMBL" id="EAY27844.1"/>
    </source>
</evidence>
<dbReference type="AlphaFoldDB" id="A1ZP52"/>
<dbReference type="GO" id="GO:0051607">
    <property type="term" value="P:defense response to virus"/>
    <property type="evidence" value="ECO:0007669"/>
    <property type="project" value="UniProtKB-KW"/>
</dbReference>
<evidence type="ECO:0000256" key="1">
    <source>
        <dbReference type="ARBA" id="ARBA00023118"/>
    </source>
</evidence>
<dbReference type="EMBL" id="AAWS01000020">
    <property type="protein sequence ID" value="EAY27844.1"/>
    <property type="molecule type" value="Genomic_DNA"/>
</dbReference>
<dbReference type="RefSeq" id="WP_002698842.1">
    <property type="nucleotide sequence ID" value="NZ_AAWS01000020.1"/>
</dbReference>
<reference evidence="3 4" key="1">
    <citation type="submission" date="2007-01" db="EMBL/GenBank/DDBJ databases">
        <authorList>
            <person name="Haygood M."/>
            <person name="Podell S."/>
            <person name="Anderson C."/>
            <person name="Hopkinson B."/>
            <person name="Roe K."/>
            <person name="Barbeau K."/>
            <person name="Gaasterland T."/>
            <person name="Ferriera S."/>
            <person name="Johnson J."/>
            <person name="Kravitz S."/>
            <person name="Beeson K."/>
            <person name="Sutton G."/>
            <person name="Rogers Y.-H."/>
            <person name="Friedman R."/>
            <person name="Frazier M."/>
            <person name="Venter J.C."/>
        </authorList>
    </citation>
    <scope>NUCLEOTIDE SEQUENCE [LARGE SCALE GENOMIC DNA]</scope>
    <source>
        <strain evidence="3 4">ATCC 23134</strain>
    </source>
</reference>
<gene>
    <name evidence="3" type="ORF">M23134_00285</name>
</gene>
<dbReference type="OrthoDB" id="9789361at2"/>
<dbReference type="Proteomes" id="UP000004095">
    <property type="component" value="Unassembled WGS sequence"/>
</dbReference>
<keyword evidence="4" id="KW-1185">Reference proteome</keyword>
<feature type="domain" description="CRISPR type III-associated protein" evidence="2">
    <location>
        <begin position="10"/>
        <end position="320"/>
    </location>
</feature>
<keyword evidence="1" id="KW-0051">Antiviral defense</keyword>
<evidence type="ECO:0000259" key="2">
    <source>
        <dbReference type="Pfam" id="PF03787"/>
    </source>
</evidence>
<sequence length="340" mass="37360">MYRTANPLFLTCETPTHAGSGSELGVVDLPIQREKHTGFPKMEGSTLKGSFREAIERRVGRQEAAQFASWNAPDTKIQRIFGYDDGSLDAIQKAALKQCFTDKKNQLNNEFSGCVGFADARLLLFPVKSMKGVFAWITCPQVLQQFALDMELAGVKGIAIPKGYGLVPENSTLTLPGKDGLNVVLEEYAFGVRADKDTSQFCEWLSGCVFQASQGFSQQKVTQDVVVLPNDDFRDFVNLSTEVITRTKINSDTGTVADGQLFTEEYLPAESVLYTLALVAPEFSKQTDKMKEADVLYFVQQHLPEVMQIGGNATLGKGVVRTRLMDVATAKKAEKGATKQ</sequence>
<proteinExistence type="predicted"/>
<dbReference type="Pfam" id="PF03787">
    <property type="entry name" value="RAMPs"/>
    <property type="match status" value="1"/>
</dbReference>
<protein>
    <submittedName>
        <fullName evidence="3">Crispr-associated ramp protein, Cmr4 family</fullName>
    </submittedName>
</protein>
<name>A1ZP52_MICM2</name>
<accession>A1ZP52</accession>
<dbReference type="eggNOG" id="COG1336">
    <property type="taxonomic scope" value="Bacteria"/>
</dbReference>
<dbReference type="PANTHER" id="PTHR36700">
    <property type="entry name" value="CRISPR SYSTEM CMR SUBUNIT CMR4"/>
    <property type="match status" value="1"/>
</dbReference>
<comment type="caution">
    <text evidence="3">The sequence shown here is derived from an EMBL/GenBank/DDBJ whole genome shotgun (WGS) entry which is preliminary data.</text>
</comment>